<dbReference type="PATRIC" id="fig|1227492.4.peg.4030"/>
<keyword evidence="4" id="KW-1185">Reference proteome</keyword>
<dbReference type="Proteomes" id="UP000011693">
    <property type="component" value="Unassembled WGS sequence"/>
</dbReference>
<feature type="domain" description="DUF58" evidence="2">
    <location>
        <begin position="138"/>
        <end position="254"/>
    </location>
</feature>
<name>M0A387_9EURY</name>
<dbReference type="PANTHER" id="PTHR33608:SF3">
    <property type="entry name" value="SLR2013 PROTEIN"/>
    <property type="match status" value="1"/>
</dbReference>
<dbReference type="Pfam" id="PF01882">
    <property type="entry name" value="DUF58"/>
    <property type="match status" value="1"/>
</dbReference>
<dbReference type="PANTHER" id="PTHR33608">
    <property type="entry name" value="BLL2464 PROTEIN"/>
    <property type="match status" value="1"/>
</dbReference>
<evidence type="ECO:0000313" key="3">
    <source>
        <dbReference type="EMBL" id="ELY93039.1"/>
    </source>
</evidence>
<dbReference type="AlphaFoldDB" id="M0A387"/>
<dbReference type="InterPro" id="IPR002881">
    <property type="entry name" value="DUF58"/>
</dbReference>
<comment type="caution">
    <text evidence="3">The sequence shown here is derived from an EMBL/GenBank/DDBJ whole genome shotgun (WGS) entry which is preliminary data.</text>
</comment>
<gene>
    <name evidence="3" type="ORF">C482_20231</name>
</gene>
<proteinExistence type="predicted"/>
<evidence type="ECO:0000259" key="2">
    <source>
        <dbReference type="Pfam" id="PF01882"/>
    </source>
</evidence>
<dbReference type="EMBL" id="AOIN01000100">
    <property type="protein sequence ID" value="ELY93039.1"/>
    <property type="molecule type" value="Genomic_DNA"/>
</dbReference>
<reference evidence="3 4" key="1">
    <citation type="journal article" date="2014" name="PLoS Genet.">
        <title>Phylogenetically driven sequencing of extremely halophilic archaea reveals strategies for static and dynamic osmo-response.</title>
        <authorList>
            <person name="Becker E.A."/>
            <person name="Seitzer P.M."/>
            <person name="Tritt A."/>
            <person name="Larsen D."/>
            <person name="Krusor M."/>
            <person name="Yao A.I."/>
            <person name="Wu D."/>
            <person name="Madern D."/>
            <person name="Eisen J.A."/>
            <person name="Darling A.E."/>
            <person name="Facciotti M.T."/>
        </authorList>
    </citation>
    <scope>NUCLEOTIDE SEQUENCE [LARGE SCALE GENOMIC DNA]</scope>
    <source>
        <strain evidence="3 4">JCM 10990</strain>
    </source>
</reference>
<dbReference type="STRING" id="1227492.C482_20231"/>
<protein>
    <recommendedName>
        <fullName evidence="2">DUF58 domain-containing protein</fullName>
    </recommendedName>
</protein>
<sequence length="438" mass="48014">MQQAPVRSGVQTDDSIPVTLAATLADPSSLLIEIEAGLPTATVAEAQPSVTIDPGETAVSHTTTISWPVAGHHQFDTPTLTIENDFFRETLLIGTTPSVTVEPREPRAIHVGEGGDRLATAYGEHDGGRHGFGIEPAELREYIPGDTMDRIDWKATARLSSPHVREYEGETDRRTLLLIDQRCDLMTGEPGETKLEYLREVALAIMGSARRLGDPVGLLGVGDAGITTHIEPTTTPVMYTRIKHELLTLEPTTVEQETPTTKPHTPHLTLPETHSTDRRQSSVRNTTADARMKLEAITATGEEETFVSTLRPFYAARKSYQTRIESEPLYGAVRTAIQQHNSQQLTIICTDDSNPGELREAVTAARKNGNAVIVLLAPTVLYESGGLADIERAYDRYVEFESFRRDLAQLNRVTALEVGPKDRLSSVLSARRPRGKPA</sequence>
<evidence type="ECO:0000256" key="1">
    <source>
        <dbReference type="SAM" id="MobiDB-lite"/>
    </source>
</evidence>
<organism evidence="3 4">
    <name type="scientific">Natrialba chahannaoensis JCM 10990</name>
    <dbReference type="NCBI Taxonomy" id="1227492"/>
    <lineage>
        <taxon>Archaea</taxon>
        <taxon>Methanobacteriati</taxon>
        <taxon>Methanobacteriota</taxon>
        <taxon>Stenosarchaea group</taxon>
        <taxon>Halobacteria</taxon>
        <taxon>Halobacteriales</taxon>
        <taxon>Natrialbaceae</taxon>
        <taxon>Natrialba</taxon>
    </lineage>
</organism>
<feature type="region of interest" description="Disordered" evidence="1">
    <location>
        <begin position="253"/>
        <end position="286"/>
    </location>
</feature>
<evidence type="ECO:0000313" key="4">
    <source>
        <dbReference type="Proteomes" id="UP000011693"/>
    </source>
</evidence>
<feature type="compositionally biased region" description="Low complexity" evidence="1">
    <location>
        <begin position="253"/>
        <end position="273"/>
    </location>
</feature>
<accession>M0A387</accession>